<evidence type="ECO:0000259" key="5">
    <source>
        <dbReference type="Pfam" id="PF01841"/>
    </source>
</evidence>
<dbReference type="RefSeq" id="WP_257596416.1">
    <property type="nucleotide sequence ID" value="NZ_JANKHH010000006.1"/>
</dbReference>
<gene>
    <name evidence="7" type="ORF">NSO95_11540</name>
</gene>
<keyword evidence="1" id="KW-0677">Repeat</keyword>
<dbReference type="Pfam" id="PF12969">
    <property type="entry name" value="DUF3857"/>
    <property type="match status" value="1"/>
</dbReference>
<dbReference type="Pfam" id="PF13432">
    <property type="entry name" value="TPR_16"/>
    <property type="match status" value="2"/>
</dbReference>
<dbReference type="Gene3D" id="2.60.40.3140">
    <property type="match status" value="1"/>
</dbReference>
<dbReference type="InterPro" id="IPR011990">
    <property type="entry name" value="TPR-like_helical_dom_sf"/>
</dbReference>
<evidence type="ECO:0000256" key="4">
    <source>
        <dbReference type="SAM" id="SignalP"/>
    </source>
</evidence>
<evidence type="ECO:0000313" key="7">
    <source>
        <dbReference type="EMBL" id="MCR2834581.1"/>
    </source>
</evidence>
<feature type="domain" description="DUF3857" evidence="6">
    <location>
        <begin position="64"/>
        <end position="216"/>
    </location>
</feature>
<evidence type="ECO:0000256" key="3">
    <source>
        <dbReference type="PROSITE-ProRule" id="PRU00339"/>
    </source>
</evidence>
<feature type="domain" description="Transglutaminase-like" evidence="5">
    <location>
        <begin position="279"/>
        <end position="362"/>
    </location>
</feature>
<feature type="repeat" description="TPR" evidence="3">
    <location>
        <begin position="715"/>
        <end position="748"/>
    </location>
</feature>
<dbReference type="InterPro" id="IPR024618">
    <property type="entry name" value="DUF3857"/>
</dbReference>
<dbReference type="PANTHER" id="PTHR44858">
    <property type="entry name" value="TETRATRICOPEPTIDE REPEAT PROTEIN 6"/>
    <property type="match status" value="1"/>
</dbReference>
<keyword evidence="2 3" id="KW-0802">TPR repeat</keyword>
<dbReference type="InterPro" id="IPR050498">
    <property type="entry name" value="Ycf3"/>
</dbReference>
<evidence type="ECO:0000313" key="8">
    <source>
        <dbReference type="Proteomes" id="UP001206067"/>
    </source>
</evidence>
<dbReference type="SUPFAM" id="SSF48452">
    <property type="entry name" value="TPR-like"/>
    <property type="match status" value="1"/>
</dbReference>
<proteinExistence type="predicted"/>
<dbReference type="InterPro" id="IPR038765">
    <property type="entry name" value="Papain-like_cys_pep_sf"/>
</dbReference>
<dbReference type="InterPro" id="IPR019734">
    <property type="entry name" value="TPR_rpt"/>
</dbReference>
<accession>A0ABT1XSE0</accession>
<keyword evidence="8" id="KW-1185">Reference proteome</keyword>
<evidence type="ECO:0000259" key="6">
    <source>
        <dbReference type="Pfam" id="PF12969"/>
    </source>
</evidence>
<feature type="signal peptide" evidence="4">
    <location>
        <begin position="1"/>
        <end position="21"/>
    </location>
</feature>
<dbReference type="EMBL" id="JANKHH010000006">
    <property type="protein sequence ID" value="MCR2834581.1"/>
    <property type="molecule type" value="Genomic_DNA"/>
</dbReference>
<dbReference type="Gene3D" id="1.25.40.10">
    <property type="entry name" value="Tetratricopeptide repeat domain"/>
    <property type="match status" value="2"/>
</dbReference>
<dbReference type="SUPFAM" id="SSF54001">
    <property type="entry name" value="Cysteine proteinases"/>
    <property type="match status" value="1"/>
</dbReference>
<keyword evidence="4" id="KW-0732">Signal</keyword>
<dbReference type="PANTHER" id="PTHR44858:SF1">
    <property type="entry name" value="UDP-N-ACETYLGLUCOSAMINE--PEPTIDE N-ACETYLGLUCOSAMINYLTRANSFERASE SPINDLY-RELATED"/>
    <property type="match status" value="1"/>
</dbReference>
<dbReference type="SMART" id="SM00028">
    <property type="entry name" value="TPR"/>
    <property type="match status" value="3"/>
</dbReference>
<evidence type="ECO:0000256" key="1">
    <source>
        <dbReference type="ARBA" id="ARBA00022737"/>
    </source>
</evidence>
<sequence length="930" mass="101372">MLRFAGASAIAMFAISAPAFAGEAVLYEPVPDWVEPVELDAATIADGPSEQLFDWQHRLEGGVVRTYNDRIVRIDNPEALTTEGTVKFDWSPDKGDLHIHRFEIIRDGAVIDLVKQGVKFDVIRREENLERRLLDGRLTATVAVPGLKEGDMLRVAHSTTLSDQALGEEMQVVQYLPPAPWRVGVGRAIVSWPVGETISWKAGPFVDMPQPQVRDGYQYLEIGVPIAKREDMPADAPTRFRAAPLLRVGSFESWQDLSAVMEPHFTSAANLTPGGEVEALANEIMAQSNDPRTRAALATQLVQDEVSYLLDGLDGGNYLPQAAEDTWAKRYGDCKAKSVLLLSLLQHMGIDANVVLVSTRGGDAMPELLPLPANFDHMIVRATIGGTAYWLDGTSTATRVGNMGEVPPFYYALPLLAGGSDLVPMTDRPLDHYDIAMTMTLDQTAGVDLPMLFEMRFDFGGPASAQFERIVDENDPETIKQIRSSFGQDQFTGGQVTDISITYDDEKALGTITLKGVADADFAFEDGKVTSDIGMATGDATFAPNRARPAWRDIPVATRGPGRNRYEVEIILPDGGEGYQLVGSPELDASYANTRITRSASVEGGRVKVVEEVTAGLGEVAVVDIPAARRNALQLSKAKLSVAAPGTVRWRWELDDTELRQRTAKARAAYSEVVEEAEPDDFVPLMSRAAFLYSIYDYAGAVEDYSRIIEKEPTADLHLIRADSLVSLGRLDQAVEDIQAAYDLDPANSTAYYQAQLLARLGRSGEAIELLDALPVGDDDLDDFADSRATVLGIAGQVESGLLLLEERLVEKDDSSTLLNADCWYRGLHKVALDSAVDQCTRAVERAQNPAGVLDSRALVHYRMGNKDAALADLDAALKLQPGLSNSLYLKGIILLEQGKREGRQALDAALRQTPELKDYYALFGISPAS</sequence>
<dbReference type="Gene3D" id="3.10.620.30">
    <property type="match status" value="1"/>
</dbReference>
<organism evidence="7 8">
    <name type="scientific">Parerythrobacter lacustris</name>
    <dbReference type="NCBI Taxonomy" id="2969984"/>
    <lineage>
        <taxon>Bacteria</taxon>
        <taxon>Pseudomonadati</taxon>
        <taxon>Pseudomonadota</taxon>
        <taxon>Alphaproteobacteria</taxon>
        <taxon>Sphingomonadales</taxon>
        <taxon>Erythrobacteraceae</taxon>
        <taxon>Parerythrobacter</taxon>
    </lineage>
</organism>
<feature type="chain" id="PRO_5045602648" evidence="4">
    <location>
        <begin position="22"/>
        <end position="930"/>
    </location>
</feature>
<comment type="caution">
    <text evidence="7">The sequence shown here is derived from an EMBL/GenBank/DDBJ whole genome shotgun (WGS) entry which is preliminary data.</text>
</comment>
<evidence type="ECO:0000256" key="2">
    <source>
        <dbReference type="ARBA" id="ARBA00022803"/>
    </source>
</evidence>
<dbReference type="Pfam" id="PF01841">
    <property type="entry name" value="Transglut_core"/>
    <property type="match status" value="1"/>
</dbReference>
<name>A0ABT1XSE0_9SPHN</name>
<dbReference type="Proteomes" id="UP001206067">
    <property type="component" value="Unassembled WGS sequence"/>
</dbReference>
<dbReference type="InterPro" id="IPR002931">
    <property type="entry name" value="Transglutaminase-like"/>
</dbReference>
<protein>
    <submittedName>
        <fullName evidence="7">Tetratricopeptide repeat protein</fullName>
    </submittedName>
</protein>
<dbReference type="PROSITE" id="PS50005">
    <property type="entry name" value="TPR"/>
    <property type="match status" value="1"/>
</dbReference>
<reference evidence="7 8" key="1">
    <citation type="submission" date="2022-08" db="EMBL/GenBank/DDBJ databases">
        <title>Polyphasic taxonomy analysis of Qipengyuania sp.RS5-5.</title>
        <authorList>
            <person name="Xamxidin M."/>
            <person name="Wu M."/>
        </authorList>
    </citation>
    <scope>NUCLEOTIDE SEQUENCE [LARGE SCALE GENOMIC DNA]</scope>
    <source>
        <strain evidence="7 8">RS5-5</strain>
    </source>
</reference>